<name>A0A521G2U4_9BACT</name>
<evidence type="ECO:0000256" key="3">
    <source>
        <dbReference type="ARBA" id="ARBA00023110"/>
    </source>
</evidence>
<protein>
    <recommendedName>
        <fullName evidence="6">Peptidyl-prolyl cis-trans isomerase</fullName>
        <ecNumber evidence="6">5.2.1.8</ecNumber>
    </recommendedName>
</protein>
<dbReference type="Gene3D" id="1.10.287.460">
    <property type="entry name" value="Peptidyl-prolyl cis-trans isomerase, FKBP-type, N-terminal domain"/>
    <property type="match status" value="1"/>
</dbReference>
<evidence type="ECO:0000256" key="8">
    <source>
        <dbReference type="SAM" id="SignalP"/>
    </source>
</evidence>
<evidence type="ECO:0000259" key="9">
    <source>
        <dbReference type="PROSITE" id="PS50059"/>
    </source>
</evidence>
<evidence type="ECO:0000313" key="10">
    <source>
        <dbReference type="EMBL" id="TAA75345.1"/>
    </source>
</evidence>
<evidence type="ECO:0000256" key="7">
    <source>
        <dbReference type="SAM" id="MobiDB-lite"/>
    </source>
</evidence>
<keyword evidence="8" id="KW-0732">Signal</keyword>
<reference evidence="10" key="1">
    <citation type="submission" date="2017-07" db="EMBL/GenBank/DDBJ databases">
        <title>The cable genome - Insights into the physiology and evolution of filamentous bacteria capable of sulfide oxidation via long distance electron transfer.</title>
        <authorList>
            <person name="Thorup C."/>
            <person name="Bjerg J.T."/>
            <person name="Schreiber L."/>
            <person name="Nielsen L.P."/>
            <person name="Kjeldsen K.U."/>
            <person name="Boesen T."/>
            <person name="Boggild A."/>
            <person name="Meysman F."/>
            <person name="Geelhoed J."/>
            <person name="Schramm A."/>
        </authorList>
    </citation>
    <scope>NUCLEOTIDE SEQUENCE [LARGE SCALE GENOMIC DNA]</scope>
    <source>
        <strain evidence="10">GS</strain>
    </source>
</reference>
<dbReference type="GO" id="GO:0003755">
    <property type="term" value="F:peptidyl-prolyl cis-trans isomerase activity"/>
    <property type="evidence" value="ECO:0007669"/>
    <property type="project" value="UniProtKB-UniRule"/>
</dbReference>
<dbReference type="PROSITE" id="PS50059">
    <property type="entry name" value="FKBP_PPIASE"/>
    <property type="match status" value="1"/>
</dbReference>
<feature type="signal peptide" evidence="8">
    <location>
        <begin position="1"/>
        <end position="21"/>
    </location>
</feature>
<proteinExistence type="inferred from homology"/>
<dbReference type="InterPro" id="IPR001179">
    <property type="entry name" value="PPIase_FKBP_dom"/>
</dbReference>
<dbReference type="Gene3D" id="3.10.50.40">
    <property type="match status" value="1"/>
</dbReference>
<dbReference type="EC" id="5.2.1.8" evidence="6"/>
<sequence>MKKLAAYAVLGLMLAGGSAVAAVDKLETEGQRFSYALGMDFGSYLKGLGENFDLTIIEQGLKDAYTPGSKPLMTVEEAAKAQQNFGKRQQEKFMSMLKANKEAAKKFLEENKSKEGIKTTASGLQYKVVKEGSGPKPSNSDTVKVHYRGTLLDGKEFDSSHKRGEPVRFRVDQVIPGWTEGLQLMNAGSVFELYLSPELAYGDRGAAPVIQPGSLLKFEVELLEIVKEEPKKVEEEKAEEKPVEAQEPKVEKQ</sequence>
<evidence type="ECO:0000256" key="6">
    <source>
        <dbReference type="RuleBase" id="RU003915"/>
    </source>
</evidence>
<feature type="domain" description="PPIase FKBP-type" evidence="9">
    <location>
        <begin position="140"/>
        <end position="226"/>
    </location>
</feature>
<accession>A0A521G2U4</accession>
<evidence type="ECO:0000313" key="11">
    <source>
        <dbReference type="Proteomes" id="UP000316238"/>
    </source>
</evidence>
<feature type="region of interest" description="Disordered" evidence="7">
    <location>
        <begin position="229"/>
        <end position="253"/>
    </location>
</feature>
<dbReference type="InterPro" id="IPR046357">
    <property type="entry name" value="PPIase_dom_sf"/>
</dbReference>
<keyword evidence="11" id="KW-1185">Reference proteome</keyword>
<evidence type="ECO:0000256" key="2">
    <source>
        <dbReference type="ARBA" id="ARBA00006577"/>
    </source>
</evidence>
<dbReference type="Proteomes" id="UP000316238">
    <property type="component" value="Unassembled WGS sequence"/>
</dbReference>
<comment type="caution">
    <text evidence="10">The sequence shown here is derived from an EMBL/GenBank/DDBJ whole genome shotgun (WGS) entry which is preliminary data.</text>
</comment>
<dbReference type="Pfam" id="PF01346">
    <property type="entry name" value="FKBP_N"/>
    <property type="match status" value="1"/>
</dbReference>
<evidence type="ECO:0000256" key="1">
    <source>
        <dbReference type="ARBA" id="ARBA00000971"/>
    </source>
</evidence>
<dbReference type="InterPro" id="IPR036944">
    <property type="entry name" value="PPIase_FKBP_N_sf"/>
</dbReference>
<comment type="similarity">
    <text evidence="2 6">Belongs to the FKBP-type PPIase family.</text>
</comment>
<dbReference type="EMBL" id="NQJD01000008">
    <property type="protein sequence ID" value="TAA75345.1"/>
    <property type="molecule type" value="Genomic_DNA"/>
</dbReference>
<dbReference type="InterPro" id="IPR000774">
    <property type="entry name" value="PPIase_FKBP_N"/>
</dbReference>
<feature type="chain" id="PRO_5022081087" description="Peptidyl-prolyl cis-trans isomerase" evidence="8">
    <location>
        <begin position="22"/>
        <end position="253"/>
    </location>
</feature>
<dbReference type="GO" id="GO:0006457">
    <property type="term" value="P:protein folding"/>
    <property type="evidence" value="ECO:0007669"/>
    <property type="project" value="InterPro"/>
</dbReference>
<dbReference type="SUPFAM" id="SSF54534">
    <property type="entry name" value="FKBP-like"/>
    <property type="match status" value="1"/>
</dbReference>
<gene>
    <name evidence="10" type="ORF">CDV28_10884</name>
</gene>
<keyword evidence="3 5" id="KW-0697">Rotamase</keyword>
<dbReference type="PANTHER" id="PTHR43811:SF19">
    <property type="entry name" value="39 KDA FK506-BINDING NUCLEAR PROTEIN"/>
    <property type="match status" value="1"/>
</dbReference>
<comment type="catalytic activity">
    <reaction evidence="1 5 6">
        <text>[protein]-peptidylproline (omega=180) = [protein]-peptidylproline (omega=0)</text>
        <dbReference type="Rhea" id="RHEA:16237"/>
        <dbReference type="Rhea" id="RHEA-COMP:10747"/>
        <dbReference type="Rhea" id="RHEA-COMP:10748"/>
        <dbReference type="ChEBI" id="CHEBI:83833"/>
        <dbReference type="ChEBI" id="CHEBI:83834"/>
        <dbReference type="EC" id="5.2.1.8"/>
    </reaction>
</comment>
<dbReference type="Pfam" id="PF00254">
    <property type="entry name" value="FKBP_C"/>
    <property type="match status" value="1"/>
</dbReference>
<keyword evidence="4 5" id="KW-0413">Isomerase</keyword>
<organism evidence="10 11">
    <name type="scientific">Candidatus Electronema aureum</name>
    <dbReference type="NCBI Taxonomy" id="2005002"/>
    <lineage>
        <taxon>Bacteria</taxon>
        <taxon>Pseudomonadati</taxon>
        <taxon>Thermodesulfobacteriota</taxon>
        <taxon>Desulfobulbia</taxon>
        <taxon>Desulfobulbales</taxon>
        <taxon>Desulfobulbaceae</taxon>
        <taxon>Candidatus Electronema</taxon>
    </lineage>
</organism>
<dbReference type="FunFam" id="3.10.50.40:FF:000006">
    <property type="entry name" value="Peptidyl-prolyl cis-trans isomerase"/>
    <property type="match status" value="1"/>
</dbReference>
<evidence type="ECO:0000256" key="5">
    <source>
        <dbReference type="PROSITE-ProRule" id="PRU00277"/>
    </source>
</evidence>
<dbReference type="PANTHER" id="PTHR43811">
    <property type="entry name" value="FKBP-TYPE PEPTIDYL-PROLYL CIS-TRANS ISOMERASE FKPA"/>
    <property type="match status" value="1"/>
</dbReference>
<dbReference type="AlphaFoldDB" id="A0A521G2U4"/>
<evidence type="ECO:0000256" key="4">
    <source>
        <dbReference type="ARBA" id="ARBA00023235"/>
    </source>
</evidence>